<evidence type="ECO:0000256" key="5">
    <source>
        <dbReference type="ARBA" id="ARBA00012045"/>
    </source>
</evidence>
<dbReference type="PROSITE" id="PS51462">
    <property type="entry name" value="NUDIX"/>
    <property type="match status" value="1"/>
</dbReference>
<dbReference type="Proteomes" id="UP000824111">
    <property type="component" value="Unassembled WGS sequence"/>
</dbReference>
<dbReference type="InterPro" id="IPR005760">
    <property type="entry name" value="A/G_AdeGlyc_MutY"/>
</dbReference>
<dbReference type="GO" id="GO:0034039">
    <property type="term" value="F:8-oxo-7,8-dihydroguanine DNA N-glycosylase activity"/>
    <property type="evidence" value="ECO:0007669"/>
    <property type="project" value="TreeGrafter"/>
</dbReference>
<dbReference type="CDD" id="cd00056">
    <property type="entry name" value="ENDO3c"/>
    <property type="match status" value="1"/>
</dbReference>
<evidence type="ECO:0000256" key="3">
    <source>
        <dbReference type="ARBA" id="ARBA00002933"/>
    </source>
</evidence>
<evidence type="ECO:0000256" key="12">
    <source>
        <dbReference type="ARBA" id="ARBA00023014"/>
    </source>
</evidence>
<protein>
    <recommendedName>
        <fullName evidence="6">Adenine DNA glycosylase</fullName>
        <ecNumber evidence="5">3.2.2.31</ecNumber>
    </recommendedName>
</protein>
<keyword evidence="11" id="KW-0408">Iron</keyword>
<comment type="catalytic activity">
    <reaction evidence="1">
        <text>Hydrolyzes free adenine bases from 7,8-dihydro-8-oxoguanine:adenine mismatched double-stranded DNA, leaving an apurinic site.</text>
        <dbReference type="EC" id="3.2.2.31"/>
    </reaction>
</comment>
<dbReference type="NCBIfam" id="TIGR01084">
    <property type="entry name" value="mutY"/>
    <property type="match status" value="1"/>
</dbReference>
<evidence type="ECO:0000256" key="10">
    <source>
        <dbReference type="ARBA" id="ARBA00022801"/>
    </source>
</evidence>
<dbReference type="EC" id="3.2.2.31" evidence="5"/>
<dbReference type="SUPFAM" id="SSF48150">
    <property type="entry name" value="DNA-glycosylase"/>
    <property type="match status" value="1"/>
</dbReference>
<dbReference type="InterPro" id="IPR015797">
    <property type="entry name" value="NUDIX_hydrolase-like_dom_sf"/>
</dbReference>
<dbReference type="SMART" id="SM00478">
    <property type="entry name" value="ENDO3c"/>
    <property type="match status" value="1"/>
</dbReference>
<comment type="similarity">
    <text evidence="4">Belongs to the Nth/MutY family.</text>
</comment>
<evidence type="ECO:0000256" key="6">
    <source>
        <dbReference type="ARBA" id="ARBA00022023"/>
    </source>
</evidence>
<dbReference type="InterPro" id="IPR011257">
    <property type="entry name" value="DNA_glycosylase"/>
</dbReference>
<sequence length="530" mass="59880">MELKQLLEAYMPDGRQEQTAKEAILNGLEQQGTALLERTEEQHMTVSAVVMNPALDRLLMVHHNVYQSFSWPGGHADGTENLLEKALEEVREETGISTVYPISSEILSLDVLEAPGHVKNGAEIPPHWHYNAGFGCIAPERQELRVKPDENSRVEWIAAEDIAKSCTEAHMLPLYQKIIARMREIEARRKRLYGLLPDACIPWYREHARELPWRRDKDPYHVWVSEIMLQQTRVEAVKKYYTRFLDAFPTVQALAQAGEGRLMKLWEGLGYYSRARNLQKAAKKIVEDFAGRFPENYDDILSLPGVGAYTAGAISSICFEQPAPAVDGNVLRVIARIMEDYEDIGTPQMKAKITAALQSVYPAGQCGDFTQSLMELGATVCLPDGQPLCGQCPAARFCRAHKNGTELDLPVKAKKKARRIEEKTVFLLRCGSWTAVCRREDSGLLAGLWQFPNVPGALTEEQAIAQCEAWGAEPADLERAVRKKHIFTHVEWHMMCYHIRCKAAPPQFTWAEPADFQHRIALPTAFRKFL</sequence>
<feature type="domain" description="Nudix hydrolase" evidence="15">
    <location>
        <begin position="41"/>
        <end position="180"/>
    </location>
</feature>
<dbReference type="GO" id="GO:0032357">
    <property type="term" value="F:oxidized purine DNA binding"/>
    <property type="evidence" value="ECO:0007669"/>
    <property type="project" value="TreeGrafter"/>
</dbReference>
<evidence type="ECO:0000313" key="17">
    <source>
        <dbReference type="Proteomes" id="UP000824111"/>
    </source>
</evidence>
<evidence type="ECO:0000256" key="14">
    <source>
        <dbReference type="ARBA" id="ARBA00023295"/>
    </source>
</evidence>
<dbReference type="GO" id="GO:0046872">
    <property type="term" value="F:metal ion binding"/>
    <property type="evidence" value="ECO:0007669"/>
    <property type="project" value="UniProtKB-KW"/>
</dbReference>
<dbReference type="Gene3D" id="1.10.340.30">
    <property type="entry name" value="Hypothetical protein, domain 2"/>
    <property type="match status" value="1"/>
</dbReference>
<comment type="cofactor">
    <cofactor evidence="2">
        <name>[4Fe-4S] cluster</name>
        <dbReference type="ChEBI" id="CHEBI:49883"/>
    </cofactor>
</comment>
<evidence type="ECO:0000256" key="7">
    <source>
        <dbReference type="ARBA" id="ARBA00022485"/>
    </source>
</evidence>
<dbReference type="SUPFAM" id="SSF55811">
    <property type="entry name" value="Nudix"/>
    <property type="match status" value="2"/>
</dbReference>
<reference evidence="16" key="2">
    <citation type="journal article" date="2021" name="PeerJ">
        <title>Extensive microbial diversity within the chicken gut microbiome revealed by metagenomics and culture.</title>
        <authorList>
            <person name="Gilroy R."/>
            <person name="Ravi A."/>
            <person name="Getino M."/>
            <person name="Pursley I."/>
            <person name="Horton D.L."/>
            <person name="Alikhan N.F."/>
            <person name="Baker D."/>
            <person name="Gharbi K."/>
            <person name="Hall N."/>
            <person name="Watson M."/>
            <person name="Adriaenssens E.M."/>
            <person name="Foster-Nyarko E."/>
            <person name="Jarju S."/>
            <person name="Secka A."/>
            <person name="Antonio M."/>
            <person name="Oren A."/>
            <person name="Chaudhuri R.R."/>
            <person name="La Ragione R."/>
            <person name="Hildebrand F."/>
            <person name="Pallen M.J."/>
        </authorList>
    </citation>
    <scope>NUCLEOTIDE SEQUENCE</scope>
    <source>
        <strain evidence="16">ChiSjej4B22-9803</strain>
    </source>
</reference>
<keyword evidence="9" id="KW-0227">DNA damage</keyword>
<dbReference type="InterPro" id="IPR023170">
    <property type="entry name" value="HhH_base_excis_C"/>
</dbReference>
<proteinExistence type="inferred from homology"/>
<dbReference type="InterPro" id="IPR003265">
    <property type="entry name" value="HhH-GPD_domain"/>
</dbReference>
<keyword evidence="7" id="KW-0004">4Fe-4S</keyword>
<evidence type="ECO:0000313" key="16">
    <source>
        <dbReference type="EMBL" id="HIU49108.1"/>
    </source>
</evidence>
<dbReference type="GO" id="GO:0051539">
    <property type="term" value="F:4 iron, 4 sulfur cluster binding"/>
    <property type="evidence" value="ECO:0007669"/>
    <property type="project" value="UniProtKB-KW"/>
</dbReference>
<dbReference type="PANTHER" id="PTHR42944:SF1">
    <property type="entry name" value="ADENINE DNA GLYCOSYLASE"/>
    <property type="match status" value="1"/>
</dbReference>
<accession>A0A9D1LW00</accession>
<name>A0A9D1LW00_9FIRM</name>
<dbReference type="CDD" id="cd03431">
    <property type="entry name" value="NUDIX_DNA_Glycosylase_C-MutY"/>
    <property type="match status" value="1"/>
</dbReference>
<dbReference type="AlphaFoldDB" id="A0A9D1LW00"/>
<organism evidence="16 17">
    <name type="scientific">Candidatus Avimonoglobus intestinipullorum</name>
    <dbReference type="NCBI Taxonomy" id="2840699"/>
    <lineage>
        <taxon>Bacteria</taxon>
        <taxon>Bacillati</taxon>
        <taxon>Bacillota</taxon>
        <taxon>Clostridia</taxon>
        <taxon>Eubacteriales</taxon>
        <taxon>Candidatus Avimonoglobus</taxon>
    </lineage>
</organism>
<evidence type="ECO:0000256" key="2">
    <source>
        <dbReference type="ARBA" id="ARBA00001966"/>
    </source>
</evidence>
<dbReference type="GO" id="GO:0006284">
    <property type="term" value="P:base-excision repair"/>
    <property type="evidence" value="ECO:0007669"/>
    <property type="project" value="InterPro"/>
</dbReference>
<dbReference type="GO" id="GO:0000701">
    <property type="term" value="F:purine-specific mismatch base pair DNA N-glycosylase activity"/>
    <property type="evidence" value="ECO:0007669"/>
    <property type="project" value="UniProtKB-EC"/>
</dbReference>
<keyword evidence="14" id="KW-0326">Glycosidase</keyword>
<evidence type="ECO:0000259" key="15">
    <source>
        <dbReference type="PROSITE" id="PS51462"/>
    </source>
</evidence>
<gene>
    <name evidence="16" type="primary">mutY</name>
    <name evidence="16" type="ORF">IAB04_07060</name>
</gene>
<keyword evidence="10" id="KW-0378">Hydrolase</keyword>
<dbReference type="InterPro" id="IPR000086">
    <property type="entry name" value="NUDIX_hydrolase_dom"/>
</dbReference>
<dbReference type="Pfam" id="PF00633">
    <property type="entry name" value="HHH"/>
    <property type="match status" value="1"/>
</dbReference>
<comment type="function">
    <text evidence="3">Adenine glycosylase active on G-A mispairs. MutY also corrects error-prone DNA synthesis past GO lesions which are due to the oxidatively damaged form of guanine: 7,8-dihydro-8-oxoguanine (8-oxo-dGTP).</text>
</comment>
<evidence type="ECO:0000256" key="13">
    <source>
        <dbReference type="ARBA" id="ARBA00023204"/>
    </source>
</evidence>
<keyword evidence="8" id="KW-0479">Metal-binding</keyword>
<evidence type="ECO:0000256" key="11">
    <source>
        <dbReference type="ARBA" id="ARBA00023004"/>
    </source>
</evidence>
<reference evidence="16" key="1">
    <citation type="submission" date="2020-10" db="EMBL/GenBank/DDBJ databases">
        <authorList>
            <person name="Gilroy R."/>
        </authorList>
    </citation>
    <scope>NUCLEOTIDE SEQUENCE</scope>
    <source>
        <strain evidence="16">ChiSjej4B22-9803</strain>
    </source>
</reference>
<dbReference type="InterPro" id="IPR000445">
    <property type="entry name" value="HhH_motif"/>
</dbReference>
<dbReference type="Pfam" id="PF00730">
    <property type="entry name" value="HhH-GPD"/>
    <property type="match status" value="1"/>
</dbReference>
<dbReference type="Gene3D" id="3.90.79.10">
    <property type="entry name" value="Nucleoside Triphosphate Pyrophosphohydrolase"/>
    <property type="match status" value="2"/>
</dbReference>
<dbReference type="GO" id="GO:0006298">
    <property type="term" value="P:mismatch repair"/>
    <property type="evidence" value="ECO:0007669"/>
    <property type="project" value="TreeGrafter"/>
</dbReference>
<dbReference type="EMBL" id="DVND01000180">
    <property type="protein sequence ID" value="HIU49108.1"/>
    <property type="molecule type" value="Genomic_DNA"/>
</dbReference>
<dbReference type="InterPro" id="IPR029119">
    <property type="entry name" value="MutY_C"/>
</dbReference>
<evidence type="ECO:0000256" key="9">
    <source>
        <dbReference type="ARBA" id="ARBA00022763"/>
    </source>
</evidence>
<keyword evidence="13" id="KW-0234">DNA repair</keyword>
<dbReference type="CDD" id="cd03674">
    <property type="entry name" value="NUDIX_Hydrolase"/>
    <property type="match status" value="1"/>
</dbReference>
<dbReference type="PANTHER" id="PTHR42944">
    <property type="entry name" value="ADENINE DNA GLYCOSYLASE"/>
    <property type="match status" value="1"/>
</dbReference>
<dbReference type="GO" id="GO:0035485">
    <property type="term" value="F:adenine/guanine mispair binding"/>
    <property type="evidence" value="ECO:0007669"/>
    <property type="project" value="TreeGrafter"/>
</dbReference>
<evidence type="ECO:0000256" key="4">
    <source>
        <dbReference type="ARBA" id="ARBA00008343"/>
    </source>
</evidence>
<dbReference type="FunFam" id="1.10.340.30:FF:000002">
    <property type="entry name" value="Adenine DNA glycosylase"/>
    <property type="match status" value="1"/>
</dbReference>
<keyword evidence="12" id="KW-0411">Iron-sulfur</keyword>
<comment type="caution">
    <text evidence="16">The sequence shown here is derived from an EMBL/GenBank/DDBJ whole genome shotgun (WGS) entry which is preliminary data.</text>
</comment>
<dbReference type="Gene3D" id="1.10.1670.10">
    <property type="entry name" value="Helix-hairpin-Helix base-excision DNA repair enzymes (C-terminal)"/>
    <property type="match status" value="1"/>
</dbReference>
<dbReference type="Pfam" id="PF14815">
    <property type="entry name" value="NUDIX_4"/>
    <property type="match status" value="1"/>
</dbReference>
<dbReference type="Pfam" id="PF00293">
    <property type="entry name" value="NUDIX"/>
    <property type="match status" value="1"/>
</dbReference>
<evidence type="ECO:0000256" key="1">
    <source>
        <dbReference type="ARBA" id="ARBA00000843"/>
    </source>
</evidence>
<dbReference type="InterPro" id="IPR044298">
    <property type="entry name" value="MIG/MutY"/>
</dbReference>
<evidence type="ECO:0000256" key="8">
    <source>
        <dbReference type="ARBA" id="ARBA00022723"/>
    </source>
</evidence>